<organism evidence="2 3">
    <name type="scientific">Bondarzewia mesenterica</name>
    <dbReference type="NCBI Taxonomy" id="1095465"/>
    <lineage>
        <taxon>Eukaryota</taxon>
        <taxon>Fungi</taxon>
        <taxon>Dikarya</taxon>
        <taxon>Basidiomycota</taxon>
        <taxon>Agaricomycotina</taxon>
        <taxon>Agaricomycetes</taxon>
        <taxon>Russulales</taxon>
        <taxon>Bondarzewiaceae</taxon>
        <taxon>Bondarzewia</taxon>
    </lineage>
</organism>
<evidence type="ECO:0000313" key="3">
    <source>
        <dbReference type="Proteomes" id="UP000310158"/>
    </source>
</evidence>
<comment type="caution">
    <text evidence="2">The sequence shown here is derived from an EMBL/GenBank/DDBJ whole genome shotgun (WGS) entry which is preliminary data.</text>
</comment>
<feature type="region of interest" description="Disordered" evidence="1">
    <location>
        <begin position="392"/>
        <end position="445"/>
    </location>
</feature>
<reference evidence="2 3" key="1">
    <citation type="submission" date="2019-02" db="EMBL/GenBank/DDBJ databases">
        <title>Genome sequencing of the rare red list fungi Bondarzewia mesenterica.</title>
        <authorList>
            <person name="Buettner E."/>
            <person name="Kellner H."/>
        </authorList>
    </citation>
    <scope>NUCLEOTIDE SEQUENCE [LARGE SCALE GENOMIC DNA]</scope>
    <source>
        <strain evidence="2 3">DSM 108281</strain>
    </source>
</reference>
<dbReference type="AlphaFoldDB" id="A0A4S4L3U9"/>
<feature type="compositionally biased region" description="Basic residues" evidence="1">
    <location>
        <begin position="70"/>
        <end position="79"/>
    </location>
</feature>
<name>A0A4S4L3U9_9AGAM</name>
<keyword evidence="3" id="KW-1185">Reference proteome</keyword>
<feature type="compositionally biased region" description="Polar residues" evidence="1">
    <location>
        <begin position="402"/>
        <end position="412"/>
    </location>
</feature>
<accession>A0A4S4L3U9</accession>
<dbReference type="EMBL" id="SGPL01000933">
    <property type="protein sequence ID" value="THH05995.1"/>
    <property type="molecule type" value="Genomic_DNA"/>
</dbReference>
<protein>
    <submittedName>
        <fullName evidence="2">Uncharacterized protein</fullName>
    </submittedName>
</protein>
<feature type="compositionally biased region" description="Pro residues" evidence="1">
    <location>
        <begin position="422"/>
        <end position="445"/>
    </location>
</feature>
<feature type="compositionally biased region" description="Acidic residues" evidence="1">
    <location>
        <begin position="109"/>
        <end position="121"/>
    </location>
</feature>
<sequence>MPATELEKMTLTPSQKRTRPRKSAPTGTDVDPETGPSGSGSVDSKATSRKKRRRQEEEEADSESTTVTPRSRKRKARKSRVVESEPPETEAAGETAVEATVEPTAGDNSESEEETFSDFEFQEDNLTIKWPTQESREARAEERTKLRSKVRAEAWKTDPSWPKSFFDKQKEPFKYMVEKGISFVKSHKHVILVAACYDTGQGLHPLRMQAGNWALETLGFKKAASSIELGSPGEWSLIACESQAEVKAVLEMGAVVHNYHRMLFFFRGVRSKPYSTRVLTVSKGVTEAAVPIIREFFVKREEVKEVMGSTWDFTHEGTKTSEIFVKVKLHKNKPLEMPNFVEVALNKGSSSMVRFPVKDSPHCKLCRSNDHQETGCPWNKVELGFKLNRSWASKKARKPQTAEAQSAPGTEQTPGASTSATAPPPSSMPPPPPRKLSPPPPPRKK</sequence>
<feature type="region of interest" description="Disordered" evidence="1">
    <location>
        <begin position="1"/>
        <end position="121"/>
    </location>
</feature>
<evidence type="ECO:0000256" key="1">
    <source>
        <dbReference type="SAM" id="MobiDB-lite"/>
    </source>
</evidence>
<feature type="compositionally biased region" description="Low complexity" evidence="1">
    <location>
        <begin position="89"/>
        <end position="108"/>
    </location>
</feature>
<proteinExistence type="predicted"/>
<evidence type="ECO:0000313" key="2">
    <source>
        <dbReference type="EMBL" id="THH05995.1"/>
    </source>
</evidence>
<gene>
    <name evidence="2" type="ORF">EW146_g9747</name>
</gene>
<dbReference type="Proteomes" id="UP000310158">
    <property type="component" value="Unassembled WGS sequence"/>
</dbReference>